<protein>
    <submittedName>
        <fullName evidence="1">Uncharacterized protein</fullName>
    </submittedName>
</protein>
<gene>
    <name evidence="1" type="ORF">L198_01292</name>
</gene>
<proteinExistence type="predicted"/>
<accession>A0A1E3JZ16</accession>
<dbReference type="OrthoDB" id="10289162at2759"/>
<dbReference type="RefSeq" id="XP_019034163.1">
    <property type="nucleotide sequence ID" value="XM_019173458.1"/>
</dbReference>
<comment type="caution">
    <text evidence="1">The sequence shown here is derived from an EMBL/GenBank/DDBJ whole genome shotgun (WGS) entry which is preliminary data.</text>
</comment>
<keyword evidence="2" id="KW-1185">Reference proteome</keyword>
<dbReference type="Proteomes" id="UP000094819">
    <property type="component" value="Unassembled WGS sequence"/>
</dbReference>
<dbReference type="AlphaFoldDB" id="A0A1E3JZ16"/>
<dbReference type="GeneID" id="30190505"/>
<evidence type="ECO:0000313" key="2">
    <source>
        <dbReference type="Proteomes" id="UP000094819"/>
    </source>
</evidence>
<name>A0A1E3JZ16_9TREE</name>
<sequence length="315" mass="34806">MSKVYTGTPPVANVTPPHLYDISSLSILPIELQDIVFDFLTAIPCPSNTYTIVRLSKKHYYDFIHLLYKHIQVSDEAILRGLFNGLLDDVGGHTKGSLYHKRDLLNRCSSMVIASLYAWEAVKEAIQAWAMAVKNRRQETEGSVQQRLDGPFNRVFHMAFGPDCIEGVPQEGRGSKIGGNYQPHASFCFVGLSRKPLHPEAAPGTDDKLNTIVVSPGLGIKMMSDNVVTRFLPPADCNYPHSVGAGLEVLVGRDLLVVELLPVKMEETANDDKEGSVIHRPSGGHRNEDAVNAQIDYIVNYCLSTISGWDTETQE</sequence>
<dbReference type="EMBL" id="AWGH01000003">
    <property type="protein sequence ID" value="ODO06063.1"/>
    <property type="molecule type" value="Genomic_DNA"/>
</dbReference>
<reference evidence="1 2" key="1">
    <citation type="submission" date="2016-06" db="EMBL/GenBank/DDBJ databases">
        <title>Evolution of pathogenesis and genome organization in the Tremellales.</title>
        <authorList>
            <person name="Cuomo C."/>
            <person name="Litvintseva A."/>
            <person name="Heitman J."/>
            <person name="Chen Y."/>
            <person name="Sun S."/>
            <person name="Springer D."/>
            <person name="Dromer F."/>
            <person name="Young S."/>
            <person name="Zeng Q."/>
            <person name="Chapman S."/>
            <person name="Gujja S."/>
            <person name="Saif S."/>
            <person name="Birren B."/>
        </authorList>
    </citation>
    <scope>NUCLEOTIDE SEQUENCE [LARGE SCALE GENOMIC DNA]</scope>
    <source>
        <strain evidence="1 2">CBS 7118</strain>
    </source>
</reference>
<organism evidence="1 2">
    <name type="scientific">Cryptococcus wingfieldii CBS 7118</name>
    <dbReference type="NCBI Taxonomy" id="1295528"/>
    <lineage>
        <taxon>Eukaryota</taxon>
        <taxon>Fungi</taxon>
        <taxon>Dikarya</taxon>
        <taxon>Basidiomycota</taxon>
        <taxon>Agaricomycotina</taxon>
        <taxon>Tremellomycetes</taxon>
        <taxon>Tremellales</taxon>
        <taxon>Cryptococcaceae</taxon>
        <taxon>Cryptococcus</taxon>
    </lineage>
</organism>
<evidence type="ECO:0000313" key="1">
    <source>
        <dbReference type="EMBL" id="ODO06063.1"/>
    </source>
</evidence>